<sequence>MRNVRKGEPGDLNAWELELHMQLMVSDFTKIKMAAYHPLLLGPDPGNKIFRQIVEELLQDVQQAPDGLRSQITAKAFRMLEREAKRRNGAMVVNLFS</sequence>
<proteinExistence type="predicted"/>
<keyword evidence="2" id="KW-1185">Reference proteome</keyword>
<name>A0ABP8GPW7_9BACT</name>
<dbReference type="EMBL" id="BAABGY010000007">
    <property type="protein sequence ID" value="GAA4328258.1"/>
    <property type="molecule type" value="Genomic_DNA"/>
</dbReference>
<evidence type="ECO:0000313" key="1">
    <source>
        <dbReference type="EMBL" id="GAA4328258.1"/>
    </source>
</evidence>
<evidence type="ECO:0000313" key="2">
    <source>
        <dbReference type="Proteomes" id="UP001501725"/>
    </source>
</evidence>
<dbReference type="Proteomes" id="UP001501725">
    <property type="component" value="Unassembled WGS sequence"/>
</dbReference>
<gene>
    <name evidence="1" type="ORF">GCM10023184_18040</name>
</gene>
<comment type="caution">
    <text evidence="1">The sequence shown here is derived from an EMBL/GenBank/DDBJ whole genome shotgun (WGS) entry which is preliminary data.</text>
</comment>
<protein>
    <submittedName>
        <fullName evidence="1">Uncharacterized protein</fullName>
    </submittedName>
</protein>
<reference evidence="2" key="1">
    <citation type="journal article" date="2019" name="Int. J. Syst. Evol. Microbiol.">
        <title>The Global Catalogue of Microorganisms (GCM) 10K type strain sequencing project: providing services to taxonomists for standard genome sequencing and annotation.</title>
        <authorList>
            <consortium name="The Broad Institute Genomics Platform"/>
            <consortium name="The Broad Institute Genome Sequencing Center for Infectious Disease"/>
            <person name="Wu L."/>
            <person name="Ma J."/>
        </authorList>
    </citation>
    <scope>NUCLEOTIDE SEQUENCE [LARGE SCALE GENOMIC DNA]</scope>
    <source>
        <strain evidence="2">JCM 17919</strain>
    </source>
</reference>
<organism evidence="1 2">
    <name type="scientific">Flaviaesturariibacter amylovorans</name>
    <dbReference type="NCBI Taxonomy" id="1084520"/>
    <lineage>
        <taxon>Bacteria</taxon>
        <taxon>Pseudomonadati</taxon>
        <taxon>Bacteroidota</taxon>
        <taxon>Chitinophagia</taxon>
        <taxon>Chitinophagales</taxon>
        <taxon>Chitinophagaceae</taxon>
        <taxon>Flaviaestuariibacter</taxon>
    </lineage>
</organism>
<accession>A0ABP8GPW7</accession>